<dbReference type="FunFam" id="3.30.160.60:FF:000446">
    <property type="entry name" value="Zinc finger protein"/>
    <property type="match status" value="1"/>
</dbReference>
<feature type="domain" description="C2H2-type" evidence="9">
    <location>
        <begin position="86"/>
        <end position="117"/>
    </location>
</feature>
<feature type="domain" description="C2H2-type" evidence="9">
    <location>
        <begin position="171"/>
        <end position="198"/>
    </location>
</feature>
<keyword evidence="3" id="KW-0677">Repeat</keyword>
<comment type="caution">
    <text evidence="10">The sequence shown here is derived from an EMBL/GenBank/DDBJ whole genome shotgun (WGS) entry which is preliminary data.</text>
</comment>
<evidence type="ECO:0000256" key="4">
    <source>
        <dbReference type="ARBA" id="ARBA00022771"/>
    </source>
</evidence>
<dbReference type="Proteomes" id="UP000237271">
    <property type="component" value="Unassembled WGS sequence"/>
</dbReference>
<organism evidence="10 11">
    <name type="scientific">Phytophthora palmivora</name>
    <dbReference type="NCBI Taxonomy" id="4796"/>
    <lineage>
        <taxon>Eukaryota</taxon>
        <taxon>Sar</taxon>
        <taxon>Stramenopiles</taxon>
        <taxon>Oomycota</taxon>
        <taxon>Peronosporomycetes</taxon>
        <taxon>Peronosporales</taxon>
        <taxon>Peronosporaceae</taxon>
        <taxon>Phytophthora</taxon>
    </lineage>
</organism>
<sequence>MKLHVDRRAPAAAVKELRRGLDVLSHEVHGFDTGNSGCPEDSASFRGGEFEQRKPFKCELCQARFTYKHGLTRHMKRSHRNVNVPFECAECLMAFKKKSELQAHSTKSPFLNTFKFPLLFVSEYSFCLSWANAIASLTRLISNHKQTEHNHRDGEDTVHDDADATENSPTHVCLVCDQTFSRKQYLRAHLRTHFESQRIVECKLNHRKLVRPGPRCCCTDTAQSIFEHAVDSLRLTIRLRMVRS</sequence>
<gene>
    <name evidence="10" type="ORF">PHPALM_5272</name>
</gene>
<evidence type="ECO:0000256" key="5">
    <source>
        <dbReference type="ARBA" id="ARBA00022833"/>
    </source>
</evidence>
<evidence type="ECO:0000313" key="11">
    <source>
        <dbReference type="Proteomes" id="UP000237271"/>
    </source>
</evidence>
<evidence type="ECO:0000256" key="6">
    <source>
        <dbReference type="ARBA" id="ARBA00023125"/>
    </source>
</evidence>
<dbReference type="OrthoDB" id="8117402at2759"/>
<keyword evidence="7" id="KW-0539">Nucleus</keyword>
<evidence type="ECO:0000313" key="10">
    <source>
        <dbReference type="EMBL" id="POM77352.1"/>
    </source>
</evidence>
<protein>
    <recommendedName>
        <fullName evidence="9">C2H2-type domain-containing protein</fullName>
    </recommendedName>
</protein>
<keyword evidence="4 8" id="KW-0863">Zinc-finger</keyword>
<evidence type="ECO:0000256" key="7">
    <source>
        <dbReference type="ARBA" id="ARBA00023242"/>
    </source>
</evidence>
<name>A0A2P4YHQ8_9STRA</name>
<dbReference type="FunFam" id="3.30.160.60:FF:000100">
    <property type="entry name" value="Zinc finger 45-like"/>
    <property type="match status" value="1"/>
</dbReference>
<dbReference type="SMART" id="SM00355">
    <property type="entry name" value="ZnF_C2H2"/>
    <property type="match status" value="3"/>
</dbReference>
<evidence type="ECO:0000256" key="8">
    <source>
        <dbReference type="PROSITE-ProRule" id="PRU00042"/>
    </source>
</evidence>
<dbReference type="EMBL" id="NCKW01002691">
    <property type="protein sequence ID" value="POM77352.1"/>
    <property type="molecule type" value="Genomic_DNA"/>
</dbReference>
<evidence type="ECO:0000259" key="9">
    <source>
        <dbReference type="PROSITE" id="PS50157"/>
    </source>
</evidence>
<evidence type="ECO:0000256" key="3">
    <source>
        <dbReference type="ARBA" id="ARBA00022737"/>
    </source>
</evidence>
<dbReference type="Pfam" id="PF00096">
    <property type="entry name" value="zf-C2H2"/>
    <property type="match status" value="1"/>
</dbReference>
<keyword evidence="11" id="KW-1185">Reference proteome</keyword>
<dbReference type="Gene3D" id="3.30.160.60">
    <property type="entry name" value="Classic Zinc Finger"/>
    <property type="match status" value="2"/>
</dbReference>
<dbReference type="GO" id="GO:0005634">
    <property type="term" value="C:nucleus"/>
    <property type="evidence" value="ECO:0007669"/>
    <property type="project" value="UniProtKB-SubCell"/>
</dbReference>
<dbReference type="GO" id="GO:0000978">
    <property type="term" value="F:RNA polymerase II cis-regulatory region sequence-specific DNA binding"/>
    <property type="evidence" value="ECO:0007669"/>
    <property type="project" value="TreeGrafter"/>
</dbReference>
<reference evidence="10 11" key="1">
    <citation type="journal article" date="2017" name="Genome Biol. Evol.">
        <title>Phytophthora megakarya and P. palmivora, closely related causal agents of cacao black pod rot, underwent increases in genome sizes and gene numbers by different mechanisms.</title>
        <authorList>
            <person name="Ali S.S."/>
            <person name="Shao J."/>
            <person name="Lary D.J."/>
            <person name="Kronmiller B."/>
            <person name="Shen D."/>
            <person name="Strem M.D."/>
            <person name="Amoako-Attah I."/>
            <person name="Akrofi A.Y."/>
            <person name="Begoude B.A."/>
            <person name="Ten Hoopen G.M."/>
            <person name="Coulibaly K."/>
            <person name="Kebe B.I."/>
            <person name="Melnick R.L."/>
            <person name="Guiltinan M.J."/>
            <person name="Tyler B.M."/>
            <person name="Meinhardt L.W."/>
            <person name="Bailey B.A."/>
        </authorList>
    </citation>
    <scope>NUCLEOTIDE SEQUENCE [LARGE SCALE GENOMIC DNA]</scope>
    <source>
        <strain evidence="11">sbr112.9</strain>
    </source>
</reference>
<dbReference type="Pfam" id="PF13894">
    <property type="entry name" value="zf-C2H2_4"/>
    <property type="match status" value="1"/>
</dbReference>
<evidence type="ECO:0000256" key="2">
    <source>
        <dbReference type="ARBA" id="ARBA00022723"/>
    </source>
</evidence>
<proteinExistence type="predicted"/>
<dbReference type="GO" id="GO:0008270">
    <property type="term" value="F:zinc ion binding"/>
    <property type="evidence" value="ECO:0007669"/>
    <property type="project" value="UniProtKB-KW"/>
</dbReference>
<comment type="subcellular location">
    <subcellularLocation>
        <location evidence="1">Nucleus</location>
    </subcellularLocation>
</comment>
<dbReference type="AlphaFoldDB" id="A0A2P4YHQ8"/>
<dbReference type="InterPro" id="IPR036236">
    <property type="entry name" value="Znf_C2H2_sf"/>
</dbReference>
<dbReference type="PROSITE" id="PS50157">
    <property type="entry name" value="ZINC_FINGER_C2H2_2"/>
    <property type="match status" value="3"/>
</dbReference>
<dbReference type="PANTHER" id="PTHR24390:SF159">
    <property type="entry name" value="GROWTH FACTOR INDEPENDENT 1 TRANSCRIPTIONAL REPRESSOR"/>
    <property type="match status" value="1"/>
</dbReference>
<keyword evidence="5" id="KW-0862">Zinc</keyword>
<dbReference type="GO" id="GO:0006357">
    <property type="term" value="P:regulation of transcription by RNA polymerase II"/>
    <property type="evidence" value="ECO:0007669"/>
    <property type="project" value="TreeGrafter"/>
</dbReference>
<dbReference type="PANTHER" id="PTHR24390">
    <property type="entry name" value="ZINC FINGER PROTEIN"/>
    <property type="match status" value="1"/>
</dbReference>
<accession>A0A2P4YHQ8</accession>
<dbReference type="SUPFAM" id="SSF57667">
    <property type="entry name" value="beta-beta-alpha zinc fingers"/>
    <property type="match status" value="2"/>
</dbReference>
<evidence type="ECO:0000256" key="1">
    <source>
        <dbReference type="ARBA" id="ARBA00004123"/>
    </source>
</evidence>
<dbReference type="PROSITE" id="PS00028">
    <property type="entry name" value="ZINC_FINGER_C2H2_1"/>
    <property type="match status" value="2"/>
</dbReference>
<keyword evidence="2" id="KW-0479">Metal-binding</keyword>
<feature type="domain" description="C2H2-type" evidence="9">
    <location>
        <begin position="56"/>
        <end position="79"/>
    </location>
</feature>
<keyword evidence="6" id="KW-0238">DNA-binding</keyword>
<dbReference type="InterPro" id="IPR013087">
    <property type="entry name" value="Znf_C2H2_type"/>
</dbReference>
<dbReference type="GO" id="GO:0003700">
    <property type="term" value="F:DNA-binding transcription factor activity"/>
    <property type="evidence" value="ECO:0007669"/>
    <property type="project" value="TreeGrafter"/>
</dbReference>